<dbReference type="RefSeq" id="WP_105516578.1">
    <property type="nucleotide sequence ID" value="NZ_PVEP01000016.1"/>
</dbReference>
<keyword evidence="1" id="KW-0812">Transmembrane</keyword>
<gene>
    <name evidence="2" type="ORF">LX70_04049</name>
</gene>
<dbReference type="PANTHER" id="PTHR34219">
    <property type="entry name" value="IRON-REGULATED INNER MEMBRANE PROTEIN-RELATED"/>
    <property type="match status" value="1"/>
</dbReference>
<dbReference type="InterPro" id="IPR005625">
    <property type="entry name" value="PepSY-ass_TM"/>
</dbReference>
<dbReference type="OrthoDB" id="9791166at2"/>
<evidence type="ECO:0000313" key="2">
    <source>
        <dbReference type="EMBL" id="PQV52857.1"/>
    </source>
</evidence>
<keyword evidence="1" id="KW-1133">Transmembrane helix</keyword>
<name>A0A2S8RWJ3_9RHOB</name>
<evidence type="ECO:0000256" key="1">
    <source>
        <dbReference type="SAM" id="Phobius"/>
    </source>
</evidence>
<dbReference type="Proteomes" id="UP000238338">
    <property type="component" value="Unassembled WGS sequence"/>
</dbReference>
<proteinExistence type="predicted"/>
<feature type="transmembrane region" description="Helical" evidence="1">
    <location>
        <begin position="133"/>
        <end position="157"/>
    </location>
</feature>
<dbReference type="Pfam" id="PF03929">
    <property type="entry name" value="PepSY_TM"/>
    <property type="match status" value="1"/>
</dbReference>
<sequence length="376" mass="40348">MTFRKSLFWVHLVAGVSAGIFILLMSITGALLTYEVQILRWADSYDVTASGAPLPAERLAEIADAETEGKAGALVFTNDPATAVLATSGREGKLYLDPYTGEALGAGSEGAASFFQSVTTLHRWLSLSGSTEIGGTLVSLSNLVFLLLLVTGVYLWLPRIWKWGMLKTKILFRRSYPNAKARDFAWHHVFAFWAIIPLFVIVVSGVVISYPWASNALYAIYGEEAPAGRGRPGGAAGSGALAVSEGGVGLQGALETAMAHDPDWNRITLTLPRGQSSDTITAMVDTGSGRQPAKQETLRISQDNGTVTSVSSIDDQTPATRARIWMRFVHTGEVYGLIGQTLAGLTSLAAAISVYTGLALSYRRLIVPLLRRRRAA</sequence>
<organism evidence="2 3">
    <name type="scientific">Albidovulum denitrificans</name>
    <dbReference type="NCBI Taxonomy" id="404881"/>
    <lineage>
        <taxon>Bacteria</taxon>
        <taxon>Pseudomonadati</taxon>
        <taxon>Pseudomonadota</taxon>
        <taxon>Alphaproteobacteria</taxon>
        <taxon>Rhodobacterales</taxon>
        <taxon>Paracoccaceae</taxon>
        <taxon>Albidovulum</taxon>
    </lineage>
</organism>
<evidence type="ECO:0000313" key="3">
    <source>
        <dbReference type="Proteomes" id="UP000238338"/>
    </source>
</evidence>
<accession>A0A2S8RWJ3</accession>
<feature type="transmembrane region" description="Helical" evidence="1">
    <location>
        <begin position="190"/>
        <end position="213"/>
    </location>
</feature>
<feature type="transmembrane region" description="Helical" evidence="1">
    <location>
        <begin position="7"/>
        <end position="34"/>
    </location>
</feature>
<protein>
    <submittedName>
        <fullName evidence="2">Putative iron-regulated membrane protein</fullName>
    </submittedName>
</protein>
<reference evidence="2 3" key="1">
    <citation type="submission" date="2018-02" db="EMBL/GenBank/DDBJ databases">
        <title>Genomic Encyclopedia of Archaeal and Bacterial Type Strains, Phase II (KMG-II): from individual species to whole genera.</title>
        <authorList>
            <person name="Goeker M."/>
        </authorList>
    </citation>
    <scope>NUCLEOTIDE SEQUENCE [LARGE SCALE GENOMIC DNA]</scope>
    <source>
        <strain evidence="2 3">DSM 18921</strain>
    </source>
</reference>
<comment type="caution">
    <text evidence="2">The sequence shown here is derived from an EMBL/GenBank/DDBJ whole genome shotgun (WGS) entry which is preliminary data.</text>
</comment>
<feature type="transmembrane region" description="Helical" evidence="1">
    <location>
        <begin position="334"/>
        <end position="362"/>
    </location>
</feature>
<keyword evidence="3" id="KW-1185">Reference proteome</keyword>
<keyword evidence="1" id="KW-0472">Membrane</keyword>
<dbReference type="EMBL" id="PVEP01000016">
    <property type="protein sequence ID" value="PQV52857.1"/>
    <property type="molecule type" value="Genomic_DNA"/>
</dbReference>
<dbReference type="AlphaFoldDB" id="A0A2S8RWJ3"/>